<proteinExistence type="predicted"/>
<dbReference type="CDD" id="cd02440">
    <property type="entry name" value="AdoMet_MTases"/>
    <property type="match status" value="1"/>
</dbReference>
<accession>A0A975B0R3</accession>
<dbReference type="GO" id="GO:0032259">
    <property type="term" value="P:methylation"/>
    <property type="evidence" value="ECO:0007669"/>
    <property type="project" value="UniProtKB-KW"/>
</dbReference>
<evidence type="ECO:0000259" key="2">
    <source>
        <dbReference type="Pfam" id="PF13649"/>
    </source>
</evidence>
<dbReference type="KEGG" id="saqt:GJV85_08170"/>
<keyword evidence="4" id="KW-1185">Reference proteome</keyword>
<keyword evidence="1" id="KW-0808">Transferase</keyword>
<dbReference type="PANTHER" id="PTHR43861:SF3">
    <property type="entry name" value="PUTATIVE (AFU_ORTHOLOGUE AFUA_2G14390)-RELATED"/>
    <property type="match status" value="1"/>
</dbReference>
<dbReference type="RefSeq" id="WP_207560902.1">
    <property type="nucleotide sequence ID" value="NZ_CP046072.1"/>
</dbReference>
<protein>
    <submittedName>
        <fullName evidence="3">Methyltransferase domain-containing protein</fullName>
    </submittedName>
</protein>
<evidence type="ECO:0000313" key="3">
    <source>
        <dbReference type="EMBL" id="QSZ42087.1"/>
    </source>
</evidence>
<gene>
    <name evidence="3" type="ORF">GJV85_08170</name>
</gene>
<reference evidence="3" key="2">
    <citation type="submission" date="2021-04" db="EMBL/GenBank/DDBJ databases">
        <title>Isolation and characterization of a novel species of the genus Sulfurimonas.</title>
        <authorList>
            <person name="Fukui M."/>
        </authorList>
    </citation>
    <scope>NUCLEOTIDE SEQUENCE</scope>
    <source>
        <strain evidence="3">H1576</strain>
    </source>
</reference>
<reference evidence="3" key="1">
    <citation type="submission" date="2019-11" db="EMBL/GenBank/DDBJ databases">
        <authorList>
            <person name="Kojima H."/>
        </authorList>
    </citation>
    <scope>NUCLEOTIDE SEQUENCE</scope>
    <source>
        <strain evidence="3">H1576</strain>
    </source>
</reference>
<dbReference type="InterPro" id="IPR029063">
    <property type="entry name" value="SAM-dependent_MTases_sf"/>
</dbReference>
<dbReference type="AlphaFoldDB" id="A0A975B0R3"/>
<dbReference type="InterPro" id="IPR041698">
    <property type="entry name" value="Methyltransf_25"/>
</dbReference>
<name>A0A975B0R3_9BACT</name>
<dbReference type="EMBL" id="CP046072">
    <property type="protein sequence ID" value="QSZ42087.1"/>
    <property type="molecule type" value="Genomic_DNA"/>
</dbReference>
<evidence type="ECO:0000313" key="4">
    <source>
        <dbReference type="Proteomes" id="UP000671852"/>
    </source>
</evidence>
<evidence type="ECO:0000256" key="1">
    <source>
        <dbReference type="ARBA" id="ARBA00022679"/>
    </source>
</evidence>
<dbReference type="Pfam" id="PF13649">
    <property type="entry name" value="Methyltransf_25"/>
    <property type="match status" value="1"/>
</dbReference>
<feature type="domain" description="Methyltransferase" evidence="2">
    <location>
        <begin position="41"/>
        <end position="131"/>
    </location>
</feature>
<dbReference type="PANTHER" id="PTHR43861">
    <property type="entry name" value="TRANS-ACONITATE 2-METHYLTRANSFERASE-RELATED"/>
    <property type="match status" value="1"/>
</dbReference>
<dbReference type="SUPFAM" id="SSF53335">
    <property type="entry name" value="S-adenosyl-L-methionine-dependent methyltransferases"/>
    <property type="match status" value="1"/>
</dbReference>
<keyword evidence="3" id="KW-0489">Methyltransferase</keyword>
<dbReference type="Gene3D" id="3.40.50.150">
    <property type="entry name" value="Vaccinia Virus protein VP39"/>
    <property type="match status" value="1"/>
</dbReference>
<organism evidence="3 4">
    <name type="scientific">Sulfurimonas aquatica</name>
    <dbReference type="NCBI Taxonomy" id="2672570"/>
    <lineage>
        <taxon>Bacteria</taxon>
        <taxon>Pseudomonadati</taxon>
        <taxon>Campylobacterota</taxon>
        <taxon>Epsilonproteobacteria</taxon>
        <taxon>Campylobacterales</taxon>
        <taxon>Sulfurimonadaceae</taxon>
        <taxon>Sulfurimonas</taxon>
    </lineage>
</organism>
<dbReference type="GO" id="GO:0008168">
    <property type="term" value="F:methyltransferase activity"/>
    <property type="evidence" value="ECO:0007669"/>
    <property type="project" value="UniProtKB-KW"/>
</dbReference>
<dbReference type="Proteomes" id="UP000671852">
    <property type="component" value="Chromosome"/>
</dbReference>
<sequence>MKDHFEEKSKTWDKGDVQVNGAKKIANAIRENINLTTEMDILDFGVGTGLLGFEIAKSVKKVYGVDMSLSMLKKLEEKNTPELSIEAVCQDIVKEPLDQTFHGIVSSMTLHHVENLEGFFKSIYNNIEENGFIAIADLEKEDGTFHSDNTGVFHFGFHEKELCQAVETAGFKNIAFKNINTINKPHRDFGVFLITAQK</sequence>